<sequence length="268" mass="28802">MVVIDQGRVESLLRSGYQRSGSFLESGLTLLETRSLASMFLYRTGSIIGLVPSGTGSLADQVLPGIGLLADKVPYGIWTGFSNSPNSPVRIFDEREKASQEVVFNEEDLVVEFEDQGDVPTLVAIGVRLGGVRSGTSSTAHARGGSSLGVDVSSRIPFKQSKLLSAKKEKGVASRLITLLAHRVSFLPLKVVELKARIRRSHSLSSSSCAKLPSFVPASSSSTSTSFPASILLPKSALDKGKGIVILERESPVQPRNKKRIYDREGLF</sequence>
<dbReference type="Proteomes" id="UP001064489">
    <property type="component" value="Chromosome 2"/>
</dbReference>
<accession>A0AAD5IBC4</accession>
<evidence type="ECO:0000313" key="2">
    <source>
        <dbReference type="Proteomes" id="UP001064489"/>
    </source>
</evidence>
<keyword evidence="2" id="KW-1185">Reference proteome</keyword>
<organism evidence="1 2">
    <name type="scientific">Acer negundo</name>
    <name type="common">Box elder</name>
    <dbReference type="NCBI Taxonomy" id="4023"/>
    <lineage>
        <taxon>Eukaryota</taxon>
        <taxon>Viridiplantae</taxon>
        <taxon>Streptophyta</taxon>
        <taxon>Embryophyta</taxon>
        <taxon>Tracheophyta</taxon>
        <taxon>Spermatophyta</taxon>
        <taxon>Magnoliopsida</taxon>
        <taxon>eudicotyledons</taxon>
        <taxon>Gunneridae</taxon>
        <taxon>Pentapetalae</taxon>
        <taxon>rosids</taxon>
        <taxon>malvids</taxon>
        <taxon>Sapindales</taxon>
        <taxon>Sapindaceae</taxon>
        <taxon>Hippocastanoideae</taxon>
        <taxon>Acereae</taxon>
        <taxon>Acer</taxon>
    </lineage>
</organism>
<gene>
    <name evidence="1" type="ORF">LWI28_000378</name>
</gene>
<dbReference type="AlphaFoldDB" id="A0AAD5IBC4"/>
<proteinExistence type="predicted"/>
<protein>
    <submittedName>
        <fullName evidence="1">Uncharacterized protein</fullName>
    </submittedName>
</protein>
<name>A0AAD5IBC4_ACENE</name>
<comment type="caution">
    <text evidence="1">The sequence shown here is derived from an EMBL/GenBank/DDBJ whole genome shotgun (WGS) entry which is preliminary data.</text>
</comment>
<reference evidence="1" key="2">
    <citation type="submission" date="2023-02" db="EMBL/GenBank/DDBJ databases">
        <authorList>
            <person name="Swenson N.G."/>
            <person name="Wegrzyn J.L."/>
            <person name="Mcevoy S.L."/>
        </authorList>
    </citation>
    <scope>NUCLEOTIDE SEQUENCE</scope>
    <source>
        <strain evidence="1">91603</strain>
        <tissue evidence="1">Leaf</tissue>
    </source>
</reference>
<reference evidence="1" key="1">
    <citation type="journal article" date="2022" name="Plant J.">
        <title>Strategies of tolerance reflected in two North American maple genomes.</title>
        <authorList>
            <person name="McEvoy S.L."/>
            <person name="Sezen U.U."/>
            <person name="Trouern-Trend A."/>
            <person name="McMahon S.M."/>
            <person name="Schaberg P.G."/>
            <person name="Yang J."/>
            <person name="Wegrzyn J.L."/>
            <person name="Swenson N.G."/>
        </authorList>
    </citation>
    <scope>NUCLEOTIDE SEQUENCE</scope>
    <source>
        <strain evidence="1">91603</strain>
    </source>
</reference>
<evidence type="ECO:0000313" key="1">
    <source>
        <dbReference type="EMBL" id="KAI9159630.1"/>
    </source>
</evidence>
<dbReference type="EMBL" id="JAJSOW010000106">
    <property type="protein sequence ID" value="KAI9159630.1"/>
    <property type="molecule type" value="Genomic_DNA"/>
</dbReference>